<dbReference type="PANTHER" id="PTHR13018:SF141">
    <property type="entry name" value="OS01G0950900 PROTEIN"/>
    <property type="match status" value="1"/>
</dbReference>
<keyword evidence="7" id="KW-0175">Coiled coil</keyword>
<dbReference type="InterPro" id="IPR045122">
    <property type="entry name" value="Csc1-like"/>
</dbReference>
<keyword evidence="5 8" id="KW-1133">Transmembrane helix</keyword>
<feature type="transmembrane region" description="Helical" evidence="8">
    <location>
        <begin position="130"/>
        <end position="154"/>
    </location>
</feature>
<evidence type="ECO:0000256" key="7">
    <source>
        <dbReference type="SAM" id="Coils"/>
    </source>
</evidence>
<evidence type="ECO:0000259" key="9">
    <source>
        <dbReference type="Pfam" id="PF02714"/>
    </source>
</evidence>
<dbReference type="EMBL" id="JABFUD020000015">
    <property type="protein sequence ID" value="KAI5068985.1"/>
    <property type="molecule type" value="Genomic_DNA"/>
</dbReference>
<comment type="subcellular location">
    <subcellularLocation>
        <location evidence="1">Membrane</location>
        <topology evidence="1">Multi-pass membrane protein</topology>
    </subcellularLocation>
</comment>
<protein>
    <submittedName>
        <fullName evidence="12">Uncharacterized protein</fullName>
    </submittedName>
</protein>
<evidence type="ECO:0000259" key="10">
    <source>
        <dbReference type="Pfam" id="PF13967"/>
    </source>
</evidence>
<keyword evidence="4 8" id="KW-0812">Transmembrane</keyword>
<feature type="transmembrane region" description="Helical" evidence="8">
    <location>
        <begin position="493"/>
        <end position="514"/>
    </location>
</feature>
<dbReference type="Pfam" id="PF13967">
    <property type="entry name" value="RSN1_TM"/>
    <property type="match status" value="1"/>
</dbReference>
<dbReference type="InterPro" id="IPR032880">
    <property type="entry name" value="CSC1/OSCA1-like_N"/>
</dbReference>
<evidence type="ECO:0000256" key="8">
    <source>
        <dbReference type="SAM" id="Phobius"/>
    </source>
</evidence>
<feature type="domain" description="CSC1/OSCA1-like 7TM region" evidence="9">
    <location>
        <begin position="399"/>
        <end position="665"/>
    </location>
</feature>
<feature type="transmembrane region" description="Helical" evidence="8">
    <location>
        <begin position="188"/>
        <end position="208"/>
    </location>
</feature>
<feature type="transmembrane region" description="Helical" evidence="8">
    <location>
        <begin position="673"/>
        <end position="691"/>
    </location>
</feature>
<dbReference type="Pfam" id="PF02714">
    <property type="entry name" value="RSN1_7TM"/>
    <property type="match status" value="1"/>
</dbReference>
<evidence type="ECO:0000256" key="5">
    <source>
        <dbReference type="ARBA" id="ARBA00022989"/>
    </source>
</evidence>
<keyword evidence="3" id="KW-0813">Transport</keyword>
<evidence type="ECO:0000256" key="3">
    <source>
        <dbReference type="ARBA" id="ARBA00022448"/>
    </source>
</evidence>
<evidence type="ECO:0000313" key="13">
    <source>
        <dbReference type="Proteomes" id="UP000886520"/>
    </source>
</evidence>
<organism evidence="12 13">
    <name type="scientific">Adiantum capillus-veneris</name>
    <name type="common">Maidenhair fern</name>
    <dbReference type="NCBI Taxonomy" id="13818"/>
    <lineage>
        <taxon>Eukaryota</taxon>
        <taxon>Viridiplantae</taxon>
        <taxon>Streptophyta</taxon>
        <taxon>Embryophyta</taxon>
        <taxon>Tracheophyta</taxon>
        <taxon>Polypodiopsida</taxon>
        <taxon>Polypodiidae</taxon>
        <taxon>Polypodiales</taxon>
        <taxon>Pteridineae</taxon>
        <taxon>Pteridaceae</taxon>
        <taxon>Vittarioideae</taxon>
        <taxon>Adiantum</taxon>
    </lineage>
</organism>
<comment type="caution">
    <text evidence="12">The sequence shown here is derived from an EMBL/GenBank/DDBJ whole genome shotgun (WGS) entry which is preliminary data.</text>
</comment>
<dbReference type="PANTHER" id="PTHR13018">
    <property type="entry name" value="PROBABLE MEMBRANE PROTEIN DUF221-RELATED"/>
    <property type="match status" value="1"/>
</dbReference>
<feature type="transmembrane region" description="Helical" evidence="8">
    <location>
        <begin position="608"/>
        <end position="624"/>
    </location>
</feature>
<sequence length="763" mass="87298">MPLKARYVARELCEHLPLPYRGTSSFPCQLLVQYPSPHRNNFPIVAVRKPCSPFWIQQCGFSSSSIPKVSLLQGNAYLYFARHILREKKQKASSGHFTLNSIIPSVGWVRKAWMHSEEEILESSGLDAVVYLRVFLFCIRFFGICTIAGIGVLLPVNYFQGAVDITTIGSDALDKFSISNVSDGSNRLWVHFSILYCISFLAYGLLYMEYVYITRKRIAFLKTRRPQLDQFTVLVRAIPKAKEKSFSEQVEEFFSSYHPYTYLLHQIVLNDKKVQKMLSKVQVLAREIESLKSLPLEQRRPQRTGFLGLIGSKQDPLELYTKQVEELRKKIKESQTQSVQAAKDLPVAFVSFKTRWGAAVAAQTQQSSNPLQWVTEWAPEPRDVNWSNLLIPYTQLWMRRLLIGVVLGCIILLFFIPAALVYTLARLDNLMTWFPFIQTVLSIPVISSFLSGYLPSLLLTVLYYFIPFLMMALTKVEGYPSYSSQERTTAGKVFLFLVGNSFFLVTYGSLLSLISQAIDSPRQIPNLLASSLPGQANFFMNFIMTKGWTGLATETLQPYPIISGFLLKYLLGKQHYGPRIEPLKYFRALPNVLLFVFIGFMYTLLAPLLLPFLMVYLIMGYIVFRNQIMNMYEPAYETGGQYWPHVHNRVIASLFLMQLIGVGIFGVKEKTSASTATIPLLLITLIFNHYCNMRFLPAYRDLPVEITMPKDQEDEKTGYKDQVFDLLQTAYYCPSLQPMNMILPSDDNYEPLLSHAYFHSETV</sequence>
<feature type="coiled-coil region" evidence="7">
    <location>
        <begin position="274"/>
        <end position="344"/>
    </location>
</feature>
<keyword evidence="13" id="KW-1185">Reference proteome</keyword>
<comment type="similarity">
    <text evidence="2">Belongs to the CSC1 (TC 1.A.17) family.</text>
</comment>
<reference evidence="12" key="1">
    <citation type="submission" date="2021-01" db="EMBL/GenBank/DDBJ databases">
        <title>Adiantum capillus-veneris genome.</title>
        <authorList>
            <person name="Fang Y."/>
            <person name="Liao Q."/>
        </authorList>
    </citation>
    <scope>NUCLEOTIDE SEQUENCE</scope>
    <source>
        <strain evidence="12">H3</strain>
        <tissue evidence="12">Leaf</tissue>
    </source>
</reference>
<evidence type="ECO:0000256" key="6">
    <source>
        <dbReference type="ARBA" id="ARBA00023136"/>
    </source>
</evidence>
<dbReference type="GO" id="GO:0005886">
    <property type="term" value="C:plasma membrane"/>
    <property type="evidence" value="ECO:0007669"/>
    <property type="project" value="TreeGrafter"/>
</dbReference>
<accession>A0A9D4UJH6</accession>
<feature type="domain" description="CSC1/OSCA1-like N-terminal transmembrane" evidence="10">
    <location>
        <begin position="74"/>
        <end position="209"/>
    </location>
</feature>
<dbReference type="GO" id="GO:0005227">
    <property type="term" value="F:calcium-activated cation channel activity"/>
    <property type="evidence" value="ECO:0007669"/>
    <property type="project" value="InterPro"/>
</dbReference>
<dbReference type="Pfam" id="PF14703">
    <property type="entry name" value="PHM7_cyt"/>
    <property type="match status" value="1"/>
</dbReference>
<evidence type="ECO:0000313" key="12">
    <source>
        <dbReference type="EMBL" id="KAI5068985.1"/>
    </source>
</evidence>
<dbReference type="InterPro" id="IPR003864">
    <property type="entry name" value="CSC1/OSCA1-like_7TM"/>
</dbReference>
<dbReference type="OrthoDB" id="1689567at2759"/>
<evidence type="ECO:0000256" key="4">
    <source>
        <dbReference type="ARBA" id="ARBA00022692"/>
    </source>
</evidence>
<dbReference type="InterPro" id="IPR027815">
    <property type="entry name" value="CSC1/OSCA1-like_cyt"/>
</dbReference>
<evidence type="ECO:0000256" key="1">
    <source>
        <dbReference type="ARBA" id="ARBA00004141"/>
    </source>
</evidence>
<name>A0A9D4UJH6_ADICA</name>
<dbReference type="Proteomes" id="UP000886520">
    <property type="component" value="Chromosome 15"/>
</dbReference>
<feature type="transmembrane region" description="Helical" evidence="8">
    <location>
        <begin position="650"/>
        <end position="667"/>
    </location>
</feature>
<dbReference type="AlphaFoldDB" id="A0A9D4UJH6"/>
<feature type="domain" description="CSC1/OSCA1-like cytosolic" evidence="11">
    <location>
        <begin position="230"/>
        <end position="388"/>
    </location>
</feature>
<evidence type="ECO:0000259" key="11">
    <source>
        <dbReference type="Pfam" id="PF14703"/>
    </source>
</evidence>
<evidence type="ECO:0000256" key="2">
    <source>
        <dbReference type="ARBA" id="ARBA00007779"/>
    </source>
</evidence>
<gene>
    <name evidence="12" type="ORF">GOP47_0015286</name>
</gene>
<feature type="transmembrane region" description="Helical" evidence="8">
    <location>
        <begin position="401"/>
        <end position="424"/>
    </location>
</feature>
<proteinExistence type="inferred from homology"/>
<keyword evidence="6 8" id="KW-0472">Membrane</keyword>